<keyword evidence="6" id="KW-0418">Kinase</keyword>
<name>A0A2U1V2E9_9PROT</name>
<dbReference type="OrthoDB" id="9803176at2"/>
<dbReference type="Pfam" id="PF01584">
    <property type="entry name" value="CheW"/>
    <property type="match status" value="1"/>
</dbReference>
<comment type="caution">
    <text evidence="12">The sequence shown here is derived from an EMBL/GenBank/DDBJ whole genome shotgun (WGS) entry which is preliminary data.</text>
</comment>
<dbReference type="Pfam" id="PF01627">
    <property type="entry name" value="Hpt"/>
    <property type="match status" value="1"/>
</dbReference>
<reference evidence="13" key="1">
    <citation type="submission" date="2017-10" db="EMBL/GenBank/DDBJ databases">
        <authorList>
            <person name="Toshchakov S.V."/>
            <person name="Goeva M.A."/>
        </authorList>
    </citation>
    <scope>NUCLEOTIDE SEQUENCE [LARGE SCALE GENOMIC DNA]</scope>
    <source>
        <strain evidence="13">JR1/69-1-13</strain>
    </source>
</reference>
<evidence type="ECO:0000256" key="3">
    <source>
        <dbReference type="ARBA" id="ARBA00021495"/>
    </source>
</evidence>
<dbReference type="GO" id="GO:0000155">
    <property type="term" value="F:phosphorelay sensor kinase activity"/>
    <property type="evidence" value="ECO:0007669"/>
    <property type="project" value="UniProtKB-ARBA"/>
</dbReference>
<evidence type="ECO:0000256" key="5">
    <source>
        <dbReference type="ARBA" id="ARBA00022679"/>
    </source>
</evidence>
<dbReference type="InterPro" id="IPR002545">
    <property type="entry name" value="CheW-lke_dom"/>
</dbReference>
<dbReference type="Gene3D" id="2.30.30.40">
    <property type="entry name" value="SH3 Domains"/>
    <property type="match status" value="1"/>
</dbReference>
<dbReference type="InterPro" id="IPR051315">
    <property type="entry name" value="Bact_Chemotaxis_CheA"/>
</dbReference>
<keyword evidence="13" id="KW-1185">Reference proteome</keyword>
<evidence type="ECO:0000313" key="12">
    <source>
        <dbReference type="EMBL" id="PWC28072.1"/>
    </source>
</evidence>
<dbReference type="AlphaFoldDB" id="A0A2U1V2E9"/>
<sequence>MLGEEDALWAEFAAESEEHLDGIEVALAAAAPGAEAVNTLFRAFHSLKGMSDALGAQGLKALAHAAEDVLGLVRAGRLPLDPPLAELLLRTVDTLRRQRRQVLEHRPEQPADPALMAALRRFAGTPSAPPARAAPVPPAAADPLLATLASRARAAVPLLAALAGPAPDLAARREAAALSEGAALLGLHRLAAGFAALAEGGAGLAALGRLRRQLERLSTLAGEAAGAEELPVALRGTQEAWLEPLLATLEAGAAPGAVAGAAQEAAAMAAALGEDALEQRLLVLEDLADRAAEPDAAAALAQAQAAMLHGRRDAAPLLPDAAPGETESGLPAMFLPVMGAEARRRALAARAAGRGLFLARLALGVDAAMEEQAGDWLRRKGEVLASHNPAGAEPPVLELLLASEEGLPALSEQAALLDPGCHVLREIAALPGAAPAAEAEAAGPVTLRVRQETVDDIIALQAELGAAVLSLSEVVREGGTRAALGRLAGLESSLPPHAAPRLAAEMERLRQGQEALEALESRVGLALRRLDEAVMGLRVVPIGTLLSRLPRVARTVAQAGGKQVEVLLEGQAVAIDRGLVEILSDPLLHLVRNAVDHGLEGPAARRAAGKPERGLLRVAAAREGSEILVRVADDGAGIDAGRVLRRAVAQGLVDEAGAARLSQPEVQALLFRPGFSTAERVTETSGRGVGLDVVQEAVRRAGGTLSVESRPGEGTAFLLRLPLTASIQSVLLVEVAGHPYALPAARVQGVVEAGSLPVEAEPRALSALLGLPEDAGPGGAGVAVLVRSGGRLLALRVDRVRRRSDLLLRPLHPALASLPGVGGMGVLGDGEPVVLLEPEGF</sequence>
<dbReference type="GO" id="GO:0006935">
    <property type="term" value="P:chemotaxis"/>
    <property type="evidence" value="ECO:0007669"/>
    <property type="project" value="InterPro"/>
</dbReference>
<dbReference type="SUPFAM" id="SSF55874">
    <property type="entry name" value="ATPase domain of HSP90 chaperone/DNA topoisomerase II/histidine kinase"/>
    <property type="match status" value="1"/>
</dbReference>
<evidence type="ECO:0000259" key="11">
    <source>
        <dbReference type="PROSITE" id="PS50894"/>
    </source>
</evidence>
<evidence type="ECO:0000313" key="13">
    <source>
        <dbReference type="Proteomes" id="UP000245048"/>
    </source>
</evidence>
<dbReference type="CDD" id="cd00088">
    <property type="entry name" value="HPT"/>
    <property type="match status" value="1"/>
</dbReference>
<dbReference type="SMART" id="SM00260">
    <property type="entry name" value="CheW"/>
    <property type="match status" value="1"/>
</dbReference>
<dbReference type="SUPFAM" id="SSF50341">
    <property type="entry name" value="CheW-like"/>
    <property type="match status" value="1"/>
</dbReference>
<keyword evidence="4 9" id="KW-0597">Phosphoprotein</keyword>
<dbReference type="SUPFAM" id="SSF47226">
    <property type="entry name" value="Histidine-containing phosphotransfer domain, HPT domain"/>
    <property type="match status" value="1"/>
</dbReference>
<dbReference type="InterPro" id="IPR036641">
    <property type="entry name" value="HPT_dom_sf"/>
</dbReference>
<dbReference type="InterPro" id="IPR004358">
    <property type="entry name" value="Sig_transdc_His_kin-like_C"/>
</dbReference>
<keyword evidence="5" id="KW-0808">Transferase</keyword>
<dbReference type="InterPro" id="IPR036061">
    <property type="entry name" value="CheW-like_dom_sf"/>
</dbReference>
<dbReference type="PRINTS" id="PR00344">
    <property type="entry name" value="BCTRLSENSOR"/>
</dbReference>
<evidence type="ECO:0000256" key="7">
    <source>
        <dbReference type="ARBA" id="ARBA00023012"/>
    </source>
</evidence>
<dbReference type="RefSeq" id="WP_109517639.1">
    <property type="nucleotide sequence ID" value="NZ_PDOA01000009.1"/>
</dbReference>
<keyword evidence="7" id="KW-0902">Two-component regulatory system</keyword>
<evidence type="ECO:0000256" key="9">
    <source>
        <dbReference type="PROSITE-ProRule" id="PRU00110"/>
    </source>
</evidence>
<dbReference type="SMART" id="SM00073">
    <property type="entry name" value="HPT"/>
    <property type="match status" value="1"/>
</dbReference>
<evidence type="ECO:0000256" key="4">
    <source>
        <dbReference type="ARBA" id="ARBA00022553"/>
    </source>
</evidence>
<dbReference type="EC" id="2.7.13.3" evidence="2"/>
<dbReference type="PROSITE" id="PS50894">
    <property type="entry name" value="HPT"/>
    <property type="match status" value="1"/>
</dbReference>
<comment type="function">
    <text evidence="8">Involved in the transmission of sensory signals from the chemoreceptors to the flagellar motors. CheA is autophosphorylated; it can transfer its phosphate group to either CheB or CheY.</text>
</comment>
<evidence type="ECO:0000256" key="6">
    <source>
        <dbReference type="ARBA" id="ARBA00022777"/>
    </source>
</evidence>
<evidence type="ECO:0000256" key="8">
    <source>
        <dbReference type="ARBA" id="ARBA00035100"/>
    </source>
</evidence>
<evidence type="ECO:0000256" key="2">
    <source>
        <dbReference type="ARBA" id="ARBA00012438"/>
    </source>
</evidence>
<feature type="modified residue" description="Phosphohistidine" evidence="9">
    <location>
        <position position="45"/>
    </location>
</feature>
<evidence type="ECO:0000259" key="10">
    <source>
        <dbReference type="PROSITE" id="PS50109"/>
    </source>
</evidence>
<dbReference type="InterPro" id="IPR036890">
    <property type="entry name" value="HATPase_C_sf"/>
</dbReference>
<dbReference type="InterPro" id="IPR003594">
    <property type="entry name" value="HATPase_dom"/>
</dbReference>
<dbReference type="PANTHER" id="PTHR43395:SF8">
    <property type="entry name" value="HISTIDINE KINASE"/>
    <property type="match status" value="1"/>
</dbReference>
<proteinExistence type="predicted"/>
<dbReference type="Gene3D" id="3.30.565.10">
    <property type="entry name" value="Histidine kinase-like ATPase, C-terminal domain"/>
    <property type="match status" value="1"/>
</dbReference>
<dbReference type="PROSITE" id="PS50109">
    <property type="entry name" value="HIS_KIN"/>
    <property type="match status" value="1"/>
</dbReference>
<feature type="domain" description="Histidine kinase" evidence="10">
    <location>
        <begin position="516"/>
        <end position="725"/>
    </location>
</feature>
<feature type="domain" description="HPt" evidence="11">
    <location>
        <begin position="1"/>
        <end position="102"/>
    </location>
</feature>
<gene>
    <name evidence="12" type="ORF">CR165_14055</name>
</gene>
<dbReference type="PANTHER" id="PTHR43395">
    <property type="entry name" value="SENSOR HISTIDINE KINASE CHEA"/>
    <property type="match status" value="1"/>
</dbReference>
<comment type="catalytic activity">
    <reaction evidence="1">
        <text>ATP + protein L-histidine = ADP + protein N-phospho-L-histidine.</text>
        <dbReference type="EC" id="2.7.13.3"/>
    </reaction>
</comment>
<dbReference type="FunFam" id="3.30.565.10:FF:000016">
    <property type="entry name" value="Chemotaxis protein CheA, putative"/>
    <property type="match status" value="1"/>
</dbReference>
<dbReference type="SMART" id="SM00387">
    <property type="entry name" value="HATPase_c"/>
    <property type="match status" value="1"/>
</dbReference>
<organism evidence="12 13">
    <name type="scientific">Teichococcus aestuarii</name>
    <dbReference type="NCBI Taxonomy" id="568898"/>
    <lineage>
        <taxon>Bacteria</taxon>
        <taxon>Pseudomonadati</taxon>
        <taxon>Pseudomonadota</taxon>
        <taxon>Alphaproteobacteria</taxon>
        <taxon>Acetobacterales</taxon>
        <taxon>Roseomonadaceae</taxon>
        <taxon>Roseomonas</taxon>
    </lineage>
</organism>
<dbReference type="Pfam" id="PF02518">
    <property type="entry name" value="HATPase_c"/>
    <property type="match status" value="1"/>
</dbReference>
<dbReference type="Gene3D" id="1.20.120.160">
    <property type="entry name" value="HPT domain"/>
    <property type="match status" value="1"/>
</dbReference>
<dbReference type="EMBL" id="PDOA01000009">
    <property type="protein sequence ID" value="PWC28072.1"/>
    <property type="molecule type" value="Genomic_DNA"/>
</dbReference>
<dbReference type="Proteomes" id="UP000245048">
    <property type="component" value="Unassembled WGS sequence"/>
</dbReference>
<dbReference type="InterPro" id="IPR008207">
    <property type="entry name" value="Sig_transdc_His_kin_Hpt_dom"/>
</dbReference>
<dbReference type="InterPro" id="IPR005467">
    <property type="entry name" value="His_kinase_dom"/>
</dbReference>
<evidence type="ECO:0000256" key="1">
    <source>
        <dbReference type="ARBA" id="ARBA00000085"/>
    </source>
</evidence>
<protein>
    <recommendedName>
        <fullName evidence="3">Chemotaxis protein CheA</fullName>
        <ecNumber evidence="2">2.7.13.3</ecNumber>
    </recommendedName>
</protein>
<accession>A0A2U1V2E9</accession>